<organism evidence="2">
    <name type="scientific">Tunturiibacter psychrotolerans</name>
    <dbReference type="NCBI Taxonomy" id="3069686"/>
    <lineage>
        <taxon>Bacteria</taxon>
        <taxon>Pseudomonadati</taxon>
        <taxon>Acidobacteriota</taxon>
        <taxon>Terriglobia</taxon>
        <taxon>Terriglobales</taxon>
        <taxon>Acidobacteriaceae</taxon>
        <taxon>Tunturiibacter</taxon>
    </lineage>
</organism>
<dbReference type="Pfam" id="PF10067">
    <property type="entry name" value="DUF2306"/>
    <property type="match status" value="1"/>
</dbReference>
<keyword evidence="1" id="KW-0472">Membrane</keyword>
<feature type="transmembrane region" description="Helical" evidence="1">
    <location>
        <begin position="185"/>
        <end position="207"/>
    </location>
</feature>
<keyword evidence="1" id="KW-0812">Transmembrane</keyword>
<feature type="transmembrane region" description="Helical" evidence="1">
    <location>
        <begin position="20"/>
        <end position="39"/>
    </location>
</feature>
<gene>
    <name evidence="2" type="ORF">RBB77_05890</name>
</gene>
<dbReference type="EMBL" id="CP132942">
    <property type="protein sequence ID" value="XCB34419.1"/>
    <property type="molecule type" value="Genomic_DNA"/>
</dbReference>
<accession>A0AAU7ZTQ5</accession>
<keyword evidence="1" id="KW-1133">Transmembrane helix</keyword>
<dbReference type="RefSeq" id="WP_353065545.1">
    <property type="nucleotide sequence ID" value="NZ_CP132942.1"/>
</dbReference>
<reference evidence="2" key="2">
    <citation type="journal article" date="2024" name="Environ. Microbiol.">
        <title>Genome analysis and description of Tunturibacter gen. nov. expands the diversity of Terriglobia in tundra soils.</title>
        <authorList>
            <person name="Messyasz A."/>
            <person name="Mannisto M.K."/>
            <person name="Kerkhof L.J."/>
            <person name="Haggblom M.M."/>
        </authorList>
    </citation>
    <scope>NUCLEOTIDE SEQUENCE</scope>
    <source>
        <strain evidence="2">X5P6</strain>
    </source>
</reference>
<dbReference type="InterPro" id="IPR018750">
    <property type="entry name" value="DUF2306_membrane"/>
</dbReference>
<reference evidence="2" key="1">
    <citation type="submission" date="2023-08" db="EMBL/GenBank/DDBJ databases">
        <authorList>
            <person name="Messyasz A."/>
            <person name="Mannisto M.K."/>
            <person name="Kerkhof L.J."/>
            <person name="Haggblom M."/>
        </authorList>
    </citation>
    <scope>NUCLEOTIDE SEQUENCE</scope>
    <source>
        <strain evidence="2">X5P6</strain>
    </source>
</reference>
<feature type="transmembrane region" description="Helical" evidence="1">
    <location>
        <begin position="125"/>
        <end position="145"/>
    </location>
</feature>
<sequence length="217" mass="24973">MPVSLMPKQTSALSHQRRLFKPALWIVMAAAALYIILHIEVPLLRQHTERNYFRTIPFLIFPHIAAGILALLSGPPQFSSRLRRRSPEFHRVLGRVYVISVLIAAPLAIVLAYNRRIPHMMPYFFLASGLQASTWIVTTVAAFLTARNRQIQQHRQWMVRSYAVTFTFIGIRVLVQFPFAVPHTGVNFSLEIVFVTFMAILLSDIGLSWHELFHRRT</sequence>
<proteinExistence type="predicted"/>
<dbReference type="KEGG" id="tpsc:RBB77_05890"/>
<protein>
    <submittedName>
        <fullName evidence="2">DUF2306 domain-containing protein</fullName>
    </submittedName>
</protein>
<name>A0AAU7ZTQ5_9BACT</name>
<feature type="transmembrane region" description="Helical" evidence="1">
    <location>
        <begin position="157"/>
        <end position="179"/>
    </location>
</feature>
<feature type="transmembrane region" description="Helical" evidence="1">
    <location>
        <begin position="51"/>
        <end position="72"/>
    </location>
</feature>
<dbReference type="AlphaFoldDB" id="A0AAU7ZTQ5"/>
<feature type="transmembrane region" description="Helical" evidence="1">
    <location>
        <begin position="92"/>
        <end position="113"/>
    </location>
</feature>
<evidence type="ECO:0000313" key="2">
    <source>
        <dbReference type="EMBL" id="XCB34419.1"/>
    </source>
</evidence>
<evidence type="ECO:0000256" key="1">
    <source>
        <dbReference type="SAM" id="Phobius"/>
    </source>
</evidence>